<reference evidence="2" key="1">
    <citation type="journal article" date="2014" name="Front. Microbiol.">
        <title>High frequency of phylogenetically diverse reductive dehalogenase-homologous genes in deep subseafloor sedimentary metagenomes.</title>
        <authorList>
            <person name="Kawai M."/>
            <person name="Futagami T."/>
            <person name="Toyoda A."/>
            <person name="Takaki Y."/>
            <person name="Nishi S."/>
            <person name="Hori S."/>
            <person name="Arai W."/>
            <person name="Tsubouchi T."/>
            <person name="Morono Y."/>
            <person name="Uchiyama I."/>
            <person name="Ito T."/>
            <person name="Fujiyama A."/>
            <person name="Inagaki F."/>
            <person name="Takami H."/>
        </authorList>
    </citation>
    <scope>NUCLEOTIDE SEQUENCE</scope>
    <source>
        <strain evidence="2">Expedition CK06-06</strain>
    </source>
</reference>
<proteinExistence type="predicted"/>
<accession>X1SS29</accession>
<dbReference type="Pfam" id="PF24846">
    <property type="entry name" value="PolC_DP2_cat"/>
    <property type="match status" value="1"/>
</dbReference>
<organism evidence="2">
    <name type="scientific">marine sediment metagenome</name>
    <dbReference type="NCBI Taxonomy" id="412755"/>
    <lineage>
        <taxon>unclassified sequences</taxon>
        <taxon>metagenomes</taxon>
        <taxon>ecological metagenomes</taxon>
    </lineage>
</organism>
<feature type="domain" description="DNA polymerase II large subunit DP2 catalytic" evidence="1">
    <location>
        <begin position="1"/>
        <end position="67"/>
    </location>
</feature>
<dbReference type="GO" id="GO:0006260">
    <property type="term" value="P:DNA replication"/>
    <property type="evidence" value="ECO:0007669"/>
    <property type="project" value="InterPro"/>
</dbReference>
<feature type="non-terminal residue" evidence="2">
    <location>
        <position position="1"/>
    </location>
</feature>
<dbReference type="PANTHER" id="PTHR42210">
    <property type="entry name" value="DNA POLYMERASE II LARGE SUBUNIT"/>
    <property type="match status" value="1"/>
</dbReference>
<evidence type="ECO:0000313" key="2">
    <source>
        <dbReference type="EMBL" id="GAI95748.1"/>
    </source>
</evidence>
<dbReference type="InterPro" id="IPR004475">
    <property type="entry name" value="PolC_DP2"/>
</dbReference>
<comment type="caution">
    <text evidence="2">The sequence shown here is derived from an EMBL/GenBank/DDBJ whole genome shotgun (WGS) entry which is preliminary data.</text>
</comment>
<gene>
    <name evidence="2" type="ORF">S12H4_29225</name>
</gene>
<evidence type="ECO:0000259" key="1">
    <source>
        <dbReference type="Pfam" id="PF24846"/>
    </source>
</evidence>
<dbReference type="GO" id="GO:0003677">
    <property type="term" value="F:DNA binding"/>
    <property type="evidence" value="ECO:0007669"/>
    <property type="project" value="InterPro"/>
</dbReference>
<name>X1SS29_9ZZZZ</name>
<dbReference type="AlphaFoldDB" id="X1SS29"/>
<sequence length="194" mass="22451">VVWKYSLEFYDACLQYKQPRDIAIEQFGKRLNTPEQYEKIGFTHSISDINTGVRCSAYKTLPSMEDKLKGQMDLAEKIRAVSAVDVARLVIEKHFLKDIKGNLRKFSQQEFRCVKCNEKYRRPPLIGKCIKCGGRIIFTISEGSIIKYLEPAISLAEKYDLPSYLKQSLELTKRRVEGIFGKEKEKQIGLGKWF</sequence>
<dbReference type="EMBL" id="BARW01016838">
    <property type="protein sequence ID" value="GAI95748.1"/>
    <property type="molecule type" value="Genomic_DNA"/>
</dbReference>
<protein>
    <recommendedName>
        <fullName evidence="1">DNA polymerase II large subunit DP2 catalytic domain-containing protein</fullName>
    </recommendedName>
</protein>
<dbReference type="GO" id="GO:0003887">
    <property type="term" value="F:DNA-directed DNA polymerase activity"/>
    <property type="evidence" value="ECO:0007669"/>
    <property type="project" value="InterPro"/>
</dbReference>
<dbReference type="InterPro" id="IPR056172">
    <property type="entry name" value="PolC_DP2_cat_dom"/>
</dbReference>
<dbReference type="PANTHER" id="PTHR42210:SF1">
    <property type="entry name" value="DNA POLYMERASE II LARGE SUBUNIT"/>
    <property type="match status" value="1"/>
</dbReference>